<dbReference type="EMBL" id="JANTHX010000008">
    <property type="protein sequence ID" value="MCS0500255.1"/>
    <property type="molecule type" value="Genomic_DNA"/>
</dbReference>
<dbReference type="InterPro" id="IPR036388">
    <property type="entry name" value="WH-like_DNA-bd_sf"/>
</dbReference>
<dbReference type="Proteomes" id="UP001205337">
    <property type="component" value="Unassembled WGS sequence"/>
</dbReference>
<evidence type="ECO:0000313" key="7">
    <source>
        <dbReference type="Proteomes" id="UP001205337"/>
    </source>
</evidence>
<keyword evidence="4" id="KW-0804">Transcription</keyword>
<evidence type="ECO:0000256" key="4">
    <source>
        <dbReference type="ARBA" id="ARBA00023163"/>
    </source>
</evidence>
<feature type="domain" description="HTH lysR-type" evidence="5">
    <location>
        <begin position="2"/>
        <end position="59"/>
    </location>
</feature>
<keyword evidence="3" id="KW-0238">DNA-binding</keyword>
<dbReference type="PANTHER" id="PTHR30346:SF29">
    <property type="entry name" value="LYSR SUBSTRATE-BINDING"/>
    <property type="match status" value="1"/>
</dbReference>
<evidence type="ECO:0000256" key="3">
    <source>
        <dbReference type="ARBA" id="ARBA00023125"/>
    </source>
</evidence>
<dbReference type="SUPFAM" id="SSF53850">
    <property type="entry name" value="Periplasmic binding protein-like II"/>
    <property type="match status" value="1"/>
</dbReference>
<dbReference type="InterPro" id="IPR005119">
    <property type="entry name" value="LysR_subst-bd"/>
</dbReference>
<dbReference type="InterPro" id="IPR036390">
    <property type="entry name" value="WH_DNA-bd_sf"/>
</dbReference>
<dbReference type="Pfam" id="PF00126">
    <property type="entry name" value="HTH_1"/>
    <property type="match status" value="1"/>
</dbReference>
<keyword evidence="7" id="KW-1185">Reference proteome</keyword>
<protein>
    <submittedName>
        <fullName evidence="6">LysR family transcriptional regulator</fullName>
    </submittedName>
</protein>
<evidence type="ECO:0000256" key="2">
    <source>
        <dbReference type="ARBA" id="ARBA00023015"/>
    </source>
</evidence>
<evidence type="ECO:0000256" key="1">
    <source>
        <dbReference type="ARBA" id="ARBA00009437"/>
    </source>
</evidence>
<reference evidence="6 7" key="1">
    <citation type="submission" date="2022-08" db="EMBL/GenBank/DDBJ databases">
        <authorList>
            <person name="Li F."/>
        </authorList>
    </citation>
    <scope>NUCLEOTIDE SEQUENCE [LARGE SCALE GENOMIC DNA]</scope>
    <source>
        <strain evidence="6 7">10F1B-8-1</strain>
    </source>
</reference>
<dbReference type="RefSeq" id="WP_258799397.1">
    <property type="nucleotide sequence ID" value="NZ_JANTHX010000008.1"/>
</dbReference>
<accession>A0ABT1ZHT7</accession>
<dbReference type="Gene3D" id="1.10.10.10">
    <property type="entry name" value="Winged helix-like DNA-binding domain superfamily/Winged helix DNA-binding domain"/>
    <property type="match status" value="1"/>
</dbReference>
<gene>
    <name evidence="6" type="ORF">NUH29_11930</name>
</gene>
<dbReference type="Pfam" id="PF03466">
    <property type="entry name" value="LysR_substrate"/>
    <property type="match status" value="1"/>
</dbReference>
<proteinExistence type="inferred from homology"/>
<organism evidence="6 7">
    <name type="scientific">Protaetiibacter mangrovi</name>
    <dbReference type="NCBI Taxonomy" id="2970926"/>
    <lineage>
        <taxon>Bacteria</taxon>
        <taxon>Bacillati</taxon>
        <taxon>Actinomycetota</taxon>
        <taxon>Actinomycetes</taxon>
        <taxon>Micrococcales</taxon>
        <taxon>Microbacteriaceae</taxon>
        <taxon>Protaetiibacter</taxon>
    </lineage>
</organism>
<evidence type="ECO:0000313" key="6">
    <source>
        <dbReference type="EMBL" id="MCS0500255.1"/>
    </source>
</evidence>
<dbReference type="Gene3D" id="3.40.190.10">
    <property type="entry name" value="Periplasmic binding protein-like II"/>
    <property type="match status" value="2"/>
</dbReference>
<dbReference type="PANTHER" id="PTHR30346">
    <property type="entry name" value="TRANSCRIPTIONAL DUAL REGULATOR HCAR-RELATED"/>
    <property type="match status" value="1"/>
</dbReference>
<comment type="similarity">
    <text evidence="1">Belongs to the LysR transcriptional regulatory family.</text>
</comment>
<name>A0ABT1ZHT7_9MICO</name>
<dbReference type="PROSITE" id="PS50931">
    <property type="entry name" value="HTH_LYSR"/>
    <property type="match status" value="1"/>
</dbReference>
<comment type="caution">
    <text evidence="6">The sequence shown here is derived from an EMBL/GenBank/DDBJ whole genome shotgun (WGS) entry which is preliminary data.</text>
</comment>
<keyword evidence="2" id="KW-0805">Transcription regulation</keyword>
<dbReference type="InterPro" id="IPR000847">
    <property type="entry name" value="LysR_HTH_N"/>
</dbReference>
<sequence>MLDVRKLRLLTELDRLGTLAAVAAELHQTAPGVSMQLTAWERELGMQLTERRGRRLALTPAGRMLAAHGRDVLDRLSLAELEIDAVRSGASGALRVTAFPSAARTFVADAWATLLSEPSGIALTVTTAEPDDALAALAAGDTDLALVHRYSNVARRLPDSLSDEPVLDEPVWIAIRSDDPVAASTIALADLADHAWIAPTPELSCFEMVDRACGLEGFRPRIVAESVDFAAQLAFVAAGAGVALVPELTVASLPDGVTLARPARPIRRTTIAVRRTARKDDPALDRITALLRRFAAGRLH</sequence>
<dbReference type="SUPFAM" id="SSF46785">
    <property type="entry name" value="Winged helix' DNA-binding domain"/>
    <property type="match status" value="1"/>
</dbReference>
<evidence type="ECO:0000259" key="5">
    <source>
        <dbReference type="PROSITE" id="PS50931"/>
    </source>
</evidence>